<evidence type="ECO:0000313" key="2">
    <source>
        <dbReference type="EMBL" id="KAK4220924.1"/>
    </source>
</evidence>
<name>A0AAN6YKE8_9PEZI</name>
<evidence type="ECO:0000256" key="1">
    <source>
        <dbReference type="SAM" id="SignalP"/>
    </source>
</evidence>
<reference evidence="2" key="1">
    <citation type="journal article" date="2023" name="Mol. Phylogenet. Evol.">
        <title>Genome-scale phylogeny and comparative genomics of the fungal order Sordariales.</title>
        <authorList>
            <person name="Hensen N."/>
            <person name="Bonometti L."/>
            <person name="Westerberg I."/>
            <person name="Brannstrom I.O."/>
            <person name="Guillou S."/>
            <person name="Cros-Aarteil S."/>
            <person name="Calhoun S."/>
            <person name="Haridas S."/>
            <person name="Kuo A."/>
            <person name="Mondo S."/>
            <person name="Pangilinan J."/>
            <person name="Riley R."/>
            <person name="LaButti K."/>
            <person name="Andreopoulos B."/>
            <person name="Lipzen A."/>
            <person name="Chen C."/>
            <person name="Yan M."/>
            <person name="Daum C."/>
            <person name="Ng V."/>
            <person name="Clum A."/>
            <person name="Steindorff A."/>
            <person name="Ohm R.A."/>
            <person name="Martin F."/>
            <person name="Silar P."/>
            <person name="Natvig D.O."/>
            <person name="Lalanne C."/>
            <person name="Gautier V."/>
            <person name="Ament-Velasquez S.L."/>
            <person name="Kruys A."/>
            <person name="Hutchinson M.I."/>
            <person name="Powell A.J."/>
            <person name="Barry K."/>
            <person name="Miller A.N."/>
            <person name="Grigoriev I.V."/>
            <person name="Debuchy R."/>
            <person name="Gladieux P."/>
            <person name="Hiltunen Thoren M."/>
            <person name="Johannesson H."/>
        </authorList>
    </citation>
    <scope>NUCLEOTIDE SEQUENCE</scope>
    <source>
        <strain evidence="2">CBS 990.96</strain>
    </source>
</reference>
<feature type="signal peptide" evidence="1">
    <location>
        <begin position="1"/>
        <end position="18"/>
    </location>
</feature>
<proteinExistence type="predicted"/>
<keyword evidence="1" id="KW-0732">Signal</keyword>
<gene>
    <name evidence="2" type="ORF">QBC38DRAFT_462039</name>
</gene>
<evidence type="ECO:0000313" key="3">
    <source>
        <dbReference type="Proteomes" id="UP001301958"/>
    </source>
</evidence>
<dbReference type="AlphaFoldDB" id="A0AAN6YKE8"/>
<accession>A0AAN6YKE8</accession>
<sequence length="168" mass="18705">MLAIALVPTALALPGVKTASPSALLTPEVFKVSTFLPLDTVAWSAPEKKSNATGGVEKRQYGTSSVFYCRNAHWGTPCRTVTGSVPGTCYNTLPEWNNVISSLRNLNRDHTCCRWYDNTGCTGAYYQTEEDDDLGDGDGSWNDRISSYRCVNIEYAWWTGWPLPYCDW</sequence>
<comment type="caution">
    <text evidence="2">The sequence shown here is derived from an EMBL/GenBank/DDBJ whole genome shotgun (WGS) entry which is preliminary data.</text>
</comment>
<dbReference type="EMBL" id="MU865614">
    <property type="protein sequence ID" value="KAK4220924.1"/>
    <property type="molecule type" value="Genomic_DNA"/>
</dbReference>
<reference evidence="2" key="2">
    <citation type="submission" date="2023-05" db="EMBL/GenBank/DDBJ databases">
        <authorList>
            <consortium name="Lawrence Berkeley National Laboratory"/>
            <person name="Steindorff A."/>
            <person name="Hensen N."/>
            <person name="Bonometti L."/>
            <person name="Westerberg I."/>
            <person name="Brannstrom I.O."/>
            <person name="Guillou S."/>
            <person name="Cros-Aarteil S."/>
            <person name="Calhoun S."/>
            <person name="Haridas S."/>
            <person name="Kuo A."/>
            <person name="Mondo S."/>
            <person name="Pangilinan J."/>
            <person name="Riley R."/>
            <person name="Labutti K."/>
            <person name="Andreopoulos B."/>
            <person name="Lipzen A."/>
            <person name="Chen C."/>
            <person name="Yanf M."/>
            <person name="Daum C."/>
            <person name="Ng V."/>
            <person name="Clum A."/>
            <person name="Ohm R."/>
            <person name="Martin F."/>
            <person name="Silar P."/>
            <person name="Natvig D."/>
            <person name="Lalanne C."/>
            <person name="Gautier V."/>
            <person name="Ament-Velasquez S.L."/>
            <person name="Kruys A."/>
            <person name="Hutchinson M.I."/>
            <person name="Powell A.J."/>
            <person name="Barry K."/>
            <person name="Miller A.N."/>
            <person name="Grigoriev I.V."/>
            <person name="Debuchy R."/>
            <person name="Gladieux P."/>
            <person name="Thoren M.H."/>
            <person name="Johannesson H."/>
        </authorList>
    </citation>
    <scope>NUCLEOTIDE SEQUENCE</scope>
    <source>
        <strain evidence="2">CBS 990.96</strain>
    </source>
</reference>
<organism evidence="2 3">
    <name type="scientific">Podospora fimiseda</name>
    <dbReference type="NCBI Taxonomy" id="252190"/>
    <lineage>
        <taxon>Eukaryota</taxon>
        <taxon>Fungi</taxon>
        <taxon>Dikarya</taxon>
        <taxon>Ascomycota</taxon>
        <taxon>Pezizomycotina</taxon>
        <taxon>Sordariomycetes</taxon>
        <taxon>Sordariomycetidae</taxon>
        <taxon>Sordariales</taxon>
        <taxon>Podosporaceae</taxon>
        <taxon>Podospora</taxon>
    </lineage>
</organism>
<dbReference type="Gene3D" id="2.60.20.10">
    <property type="entry name" value="Crystallins"/>
    <property type="match status" value="1"/>
</dbReference>
<dbReference type="Proteomes" id="UP001301958">
    <property type="component" value="Unassembled WGS sequence"/>
</dbReference>
<protein>
    <submittedName>
        <fullName evidence="2">Uncharacterized protein</fullName>
    </submittedName>
</protein>
<feature type="chain" id="PRO_5042826646" evidence="1">
    <location>
        <begin position="19"/>
        <end position="168"/>
    </location>
</feature>
<keyword evidence="3" id="KW-1185">Reference proteome</keyword>